<sequence length="478" mass="53033">MKGEMATNKSLTAGDSLAGIMIDGVEGTPYVVGNLLFNEGRGIRVEVPYFEYARTGQFDSAQKWFSERIPPKNVLFVSNDGILILFDCRFSGYSAKPGLGIALGKIAPNEVVLKQREGSLGDPLTVKTLRSHFDGLAEWTNFSSIKDEQVVDKSNLVKKVVVEIETTQSITWWQGAAKMTLSINWSAKSPGGGYLVDEVVYLESTFRDPRPISAHLDEHRKVKTLVALVHGAMVYYRKHFVRDKRFPERAMSGKLRHFSFCELISRDTVQEYKRAKPDSKMLSEPLASAGEVGGPALRDWANKFKDWERFIYPALSSMNAEEVGLENSVVNASMAIEAAGNIIGSVGGEDETYSRSNRPTTSTFAFRCVSITGFPCLGIANSRIALAQAMAHNYNTIKHYDRGQFPKTEETLLVQKVATLVVRLLALDLAGVDAEQDHFSFRKEQECSNICSSFDAFGLFIDHRGKFVARGQVSLLKP</sequence>
<accession>A0ABN2YLU7</accession>
<dbReference type="Proteomes" id="UP001501020">
    <property type="component" value="Unassembled WGS sequence"/>
</dbReference>
<evidence type="ECO:0000313" key="2">
    <source>
        <dbReference type="EMBL" id="GAA2129281.1"/>
    </source>
</evidence>
<dbReference type="RefSeq" id="WP_344264065.1">
    <property type="nucleotide sequence ID" value="NZ_BAAAMR010000013.1"/>
</dbReference>
<name>A0ABN2YLU7_9ACTN</name>
<gene>
    <name evidence="2" type="ORF">GCM10009727_20620</name>
</gene>
<comment type="caution">
    <text evidence="2">The sequence shown here is derived from an EMBL/GenBank/DDBJ whole genome shotgun (WGS) entry which is preliminary data.</text>
</comment>
<evidence type="ECO:0000313" key="3">
    <source>
        <dbReference type="Proteomes" id="UP001501020"/>
    </source>
</evidence>
<reference evidence="2 3" key="1">
    <citation type="journal article" date="2019" name="Int. J. Syst. Evol. Microbiol.">
        <title>The Global Catalogue of Microorganisms (GCM) 10K type strain sequencing project: providing services to taxonomists for standard genome sequencing and annotation.</title>
        <authorList>
            <consortium name="The Broad Institute Genomics Platform"/>
            <consortium name="The Broad Institute Genome Sequencing Center for Infectious Disease"/>
            <person name="Wu L."/>
            <person name="Ma J."/>
        </authorList>
    </citation>
    <scope>NUCLEOTIDE SEQUENCE [LARGE SCALE GENOMIC DNA]</scope>
    <source>
        <strain evidence="2 3">JCM 13850</strain>
    </source>
</reference>
<organism evidence="2 3">
    <name type="scientific">Actinomadura napierensis</name>
    <dbReference type="NCBI Taxonomy" id="267854"/>
    <lineage>
        <taxon>Bacteria</taxon>
        <taxon>Bacillati</taxon>
        <taxon>Actinomycetota</taxon>
        <taxon>Actinomycetes</taxon>
        <taxon>Streptosporangiales</taxon>
        <taxon>Thermomonosporaceae</taxon>
        <taxon>Actinomadura</taxon>
    </lineage>
</organism>
<protein>
    <recommendedName>
        <fullName evidence="1">ApeA N-terminal domain-containing protein</fullName>
    </recommendedName>
</protein>
<keyword evidence="3" id="KW-1185">Reference proteome</keyword>
<dbReference type="InterPro" id="IPR041223">
    <property type="entry name" value="ApeA_NTD"/>
</dbReference>
<proteinExistence type="predicted"/>
<feature type="domain" description="ApeA N-terminal" evidence="1">
    <location>
        <begin position="30"/>
        <end position="242"/>
    </location>
</feature>
<dbReference type="Pfam" id="PF18862">
    <property type="entry name" value="ApeA_NTD1"/>
    <property type="match status" value="1"/>
</dbReference>
<evidence type="ECO:0000259" key="1">
    <source>
        <dbReference type="Pfam" id="PF18862"/>
    </source>
</evidence>
<dbReference type="EMBL" id="BAAAMR010000013">
    <property type="protein sequence ID" value="GAA2129281.1"/>
    <property type="molecule type" value="Genomic_DNA"/>
</dbReference>